<proteinExistence type="predicted"/>
<dbReference type="PANTHER" id="PTHR35788">
    <property type="entry name" value="EXPORTED PROTEIN-RELATED"/>
    <property type="match status" value="1"/>
</dbReference>
<feature type="compositionally biased region" description="Low complexity" evidence="1">
    <location>
        <begin position="162"/>
        <end position="218"/>
    </location>
</feature>
<dbReference type="Pfam" id="PF12229">
    <property type="entry name" value="PG_binding_4"/>
    <property type="match status" value="1"/>
</dbReference>
<evidence type="ECO:0000313" key="4">
    <source>
        <dbReference type="Proteomes" id="UP001500449"/>
    </source>
</evidence>
<dbReference type="EMBL" id="BAAAQK010000029">
    <property type="protein sequence ID" value="GAA1879300.1"/>
    <property type="molecule type" value="Genomic_DNA"/>
</dbReference>
<feature type="compositionally biased region" description="Pro residues" evidence="1">
    <location>
        <begin position="306"/>
        <end position="323"/>
    </location>
</feature>
<feature type="compositionally biased region" description="Basic and acidic residues" evidence="1">
    <location>
        <begin position="10"/>
        <end position="31"/>
    </location>
</feature>
<feature type="region of interest" description="Disordered" evidence="1">
    <location>
        <begin position="1"/>
        <end position="278"/>
    </location>
</feature>
<protein>
    <recommendedName>
        <fullName evidence="2">YoaR-like putative peptidoglycan binding domain-containing protein</fullName>
    </recommendedName>
</protein>
<feature type="compositionally biased region" description="Low complexity" evidence="1">
    <location>
        <begin position="87"/>
        <end position="136"/>
    </location>
</feature>
<feature type="domain" description="YoaR-like putative peptidoglycan binding" evidence="2">
    <location>
        <begin position="579"/>
        <end position="646"/>
    </location>
</feature>
<dbReference type="InterPro" id="IPR007391">
    <property type="entry name" value="Vancomycin_resist_VanW"/>
</dbReference>
<sequence>MPERQPGGATDERASGEEPAVDVHHDAHDDAPGANGSSGGNGSSGRIAPGPSGAALFAPETEATVKLRPSPRPRTEDGPAATAGQETSSPAGAAAPAAAASGAATSGAVGVSGAEPAAPAAESAAGDQPAATTGAPAPAPAPEPADIAAEADATEVHPVTSARPAPAAQPAAERTSPAAPSTTPTQPSTAARPAPEARPATAQTPTPLSPTPQSAADPASPPPADPAATDPTTTDSAPTDSAPTDSAPTDSPTADRTTAVPAAAPQAGTFSPGAEDTQVIPVAAALDRPTDRLAADPPTERMAIVPPGPPPVPPAQAGPPTPPAGVEAPKSGGGRKKPLLIVAGLVAVLAVLYVVDLVTSTGNVPRGVTVAGLQLGGLSKADARQRLQTAVEPRSTAPVKVVAGSVTSEVDPKAAGLAVDYTATIDQAGAQPLNPITRITSFFTTREVGVVNKADSRSVATALEQLKPVVDKAPAEGNVKFEGTTPVAVAPVAGQELDLQAAAVALEQNWASGTPVSLPLIPKPTATTDADVAQAIQQVATPAVSAPLTVQGEGAAATLQPKDIAGALTFRADPAASPKLVPEVNDEALKDVASPQLASTEKPGRDASLDFASGAPVIVPSQDGRGVDYEKTFQSLVPALTAAGPGRTVTAVYADQPAKLTTEKLTALGITGEISSFTTGGFAADSGRNIKRAAEQINGTIVGPGETFSLNARTNPRNAANGYVEAGIIENGHSARGIGGGVSQVATTLYNAAYFAGMVDVAHKEHSFYISRYPAAREATVFDDIIDLKFRNDGPTGVLIQTIWTPSSLTVKMFGTKRYEVTSETGARTNPTEPQTINLPAGAGCTASKGAPGFTTTDTRVMRNLETGEVTRKTRSVKYNPSPNVVCG</sequence>
<name>A0ABN2NPM3_9PSEU</name>
<evidence type="ECO:0000259" key="2">
    <source>
        <dbReference type="Pfam" id="PF12229"/>
    </source>
</evidence>
<comment type="caution">
    <text evidence="3">The sequence shown here is derived from an EMBL/GenBank/DDBJ whole genome shotgun (WGS) entry which is preliminary data.</text>
</comment>
<dbReference type="PANTHER" id="PTHR35788:SF1">
    <property type="entry name" value="EXPORTED PROTEIN"/>
    <property type="match status" value="1"/>
</dbReference>
<dbReference type="InterPro" id="IPR022029">
    <property type="entry name" value="YoaR-like_PG-bd"/>
</dbReference>
<feature type="region of interest" description="Disordered" evidence="1">
    <location>
        <begin position="299"/>
        <end position="333"/>
    </location>
</feature>
<dbReference type="Proteomes" id="UP001500449">
    <property type="component" value="Unassembled WGS sequence"/>
</dbReference>
<accession>A0ABN2NPM3</accession>
<evidence type="ECO:0000256" key="1">
    <source>
        <dbReference type="SAM" id="MobiDB-lite"/>
    </source>
</evidence>
<organism evidence="3 4">
    <name type="scientific">Pseudonocardia ailaonensis</name>
    <dbReference type="NCBI Taxonomy" id="367279"/>
    <lineage>
        <taxon>Bacteria</taxon>
        <taxon>Bacillati</taxon>
        <taxon>Actinomycetota</taxon>
        <taxon>Actinomycetes</taxon>
        <taxon>Pseudonocardiales</taxon>
        <taxon>Pseudonocardiaceae</taxon>
        <taxon>Pseudonocardia</taxon>
    </lineage>
</organism>
<evidence type="ECO:0000313" key="3">
    <source>
        <dbReference type="EMBL" id="GAA1879300.1"/>
    </source>
</evidence>
<dbReference type="Pfam" id="PF04294">
    <property type="entry name" value="VanW"/>
    <property type="match status" value="1"/>
</dbReference>
<reference evidence="3 4" key="1">
    <citation type="journal article" date="2019" name="Int. J. Syst. Evol. Microbiol.">
        <title>The Global Catalogue of Microorganisms (GCM) 10K type strain sequencing project: providing services to taxonomists for standard genome sequencing and annotation.</title>
        <authorList>
            <consortium name="The Broad Institute Genomics Platform"/>
            <consortium name="The Broad Institute Genome Sequencing Center for Infectious Disease"/>
            <person name="Wu L."/>
            <person name="Ma J."/>
        </authorList>
    </citation>
    <scope>NUCLEOTIDE SEQUENCE [LARGE SCALE GENOMIC DNA]</scope>
    <source>
        <strain evidence="3 4">JCM 16009</strain>
    </source>
</reference>
<dbReference type="InterPro" id="IPR052913">
    <property type="entry name" value="Glycopeptide_resist_protein"/>
</dbReference>
<gene>
    <name evidence="3" type="ORF">GCM10009836_70840</name>
</gene>
<dbReference type="RefSeq" id="WP_344427661.1">
    <property type="nucleotide sequence ID" value="NZ_BAAAQK010000029.1"/>
</dbReference>
<feature type="compositionally biased region" description="Low complexity" evidence="1">
    <location>
        <begin position="226"/>
        <end position="255"/>
    </location>
</feature>
<keyword evidence="4" id="KW-1185">Reference proteome</keyword>